<evidence type="ECO:0000256" key="5">
    <source>
        <dbReference type="ARBA" id="ARBA00022660"/>
    </source>
</evidence>
<dbReference type="Pfam" id="PF02790">
    <property type="entry name" value="COX2_TM"/>
    <property type="match status" value="1"/>
</dbReference>
<dbReference type="PROSITE" id="PS00078">
    <property type="entry name" value="COX2"/>
    <property type="match status" value="1"/>
</dbReference>
<reference evidence="23 24" key="1">
    <citation type="submission" date="2010-12" db="EMBL/GenBank/DDBJ databases">
        <title>Whole genome sequence of Anaerolinea thermophila UNI-1.</title>
        <authorList>
            <person name="Narita-Yamada S."/>
            <person name="Kishi E."/>
            <person name="Watanabe Y."/>
            <person name="Takasaki K."/>
            <person name="Ankai A."/>
            <person name="Oguchi A."/>
            <person name="Fukui S."/>
            <person name="Takahashi M."/>
            <person name="Yashiro I."/>
            <person name="Hosoyama A."/>
            <person name="Sekiguchi Y."/>
            <person name="Hanada S."/>
            <person name="Fujita N."/>
        </authorList>
    </citation>
    <scope>NUCLEOTIDE SEQUENCE [LARGE SCALE GENOMIC DNA]</scope>
    <source>
        <strain evidence="24">DSM 14523 / JCM 11388 / NBRC 100420 / UNI-1</strain>
    </source>
</reference>
<dbReference type="eggNOG" id="COG2010">
    <property type="taxonomic scope" value="Bacteria"/>
</dbReference>
<evidence type="ECO:0000256" key="16">
    <source>
        <dbReference type="PROSITE-ProRule" id="PRU00433"/>
    </source>
</evidence>
<comment type="subcellular location">
    <subcellularLocation>
        <location evidence="17">Cell membrane</location>
        <topology evidence="17">Multi-pass membrane protein</topology>
    </subcellularLocation>
    <subcellularLocation>
        <location evidence="1">Membrane</location>
        <topology evidence="1">Multi-pass membrane protein</topology>
    </subcellularLocation>
</comment>
<dbReference type="Gene3D" id="1.10.287.90">
    <property type="match status" value="1"/>
</dbReference>
<dbReference type="InParanoid" id="E8N120"/>
<evidence type="ECO:0000256" key="19">
    <source>
        <dbReference type="SAM" id="Phobius"/>
    </source>
</evidence>
<evidence type="ECO:0000256" key="9">
    <source>
        <dbReference type="ARBA" id="ARBA00022982"/>
    </source>
</evidence>
<dbReference type="GO" id="GO:0005507">
    <property type="term" value="F:copper ion binding"/>
    <property type="evidence" value="ECO:0007669"/>
    <property type="project" value="InterPro"/>
</dbReference>
<evidence type="ECO:0000256" key="18">
    <source>
        <dbReference type="RuleBase" id="RU004024"/>
    </source>
</evidence>
<comment type="function">
    <text evidence="14 18">Subunits I and II form the functional core of the enzyme complex. Electrons originating in cytochrome c are transferred via heme a and Cu(A) to the binuclear center formed by heme a3 and Cu(B).</text>
</comment>
<evidence type="ECO:0000256" key="12">
    <source>
        <dbReference type="ARBA" id="ARBA00023008"/>
    </source>
</evidence>
<dbReference type="PANTHER" id="PTHR22888:SF9">
    <property type="entry name" value="CYTOCHROME C OXIDASE SUBUNIT 2"/>
    <property type="match status" value="1"/>
</dbReference>
<dbReference type="KEGG" id="atm:ANT_05310"/>
<dbReference type="CDD" id="cd13919">
    <property type="entry name" value="CuRO_HCO_II_like_5"/>
    <property type="match status" value="1"/>
</dbReference>
<sequence>MRNTHPVRKVLIASANPLFGKGLQQIYRQRFEAVEFLLTSTMDETLIQLERWQPDLVIVDYDDKTIHREEFLSHFITGQRSMQVMLVSLRESGAVVVYDRKTLTPAQADEWLSDFQSHPPSKRSQTMKGNARHLFIAGGLVIVATALAYFALLGINPLPAQASTQAQAIDRLFNAHFFMIALLFSLITVFIGYSLFAFRSKPGMEDQPGANMKGNNTLEIIWTLIPLATVLVFSFFGARNLAETRMVDSQAMEVKVIARQWDWVFEYPAYGIKSNELYLPVNRQVLLKLTSLDVIHSFWVPEFRVKQDALPGENLVKELRITPIKEGRYTVMCAELCGGAHANMNRPVVVVSKQEFDAWVSSKVNAATADPVERGKRWAELSGCLSCHSVDGSKLVGPTWKGAYGHEVELADGSKVLADETYLYASIVDPASQLVKGYPNSMPANYADQLSDEQIRDIIEYIKSLK</sequence>
<keyword evidence="5 17" id="KW-0679">Respiratory chain</keyword>
<keyword evidence="8" id="KW-1278">Translocase</keyword>
<evidence type="ECO:0000256" key="11">
    <source>
        <dbReference type="ARBA" id="ARBA00023004"/>
    </source>
</evidence>
<dbReference type="InterPro" id="IPR011759">
    <property type="entry name" value="Cyt_c_oxidase_su2_TM_dom"/>
</dbReference>
<evidence type="ECO:0000256" key="13">
    <source>
        <dbReference type="ARBA" id="ARBA00023136"/>
    </source>
</evidence>
<comment type="similarity">
    <text evidence="2 17">Belongs to the cytochrome c oxidase subunit 2 family.</text>
</comment>
<keyword evidence="11 16" id="KW-0408">Iron</keyword>
<evidence type="ECO:0000259" key="22">
    <source>
        <dbReference type="PROSITE" id="PS51007"/>
    </source>
</evidence>
<gene>
    <name evidence="23" type="ordered locus">ANT_05310</name>
</gene>
<keyword evidence="13 19" id="KW-0472">Membrane</keyword>
<dbReference type="eggNOG" id="COG2197">
    <property type="taxonomic scope" value="Bacteria"/>
</dbReference>
<dbReference type="OrthoDB" id="9773456at2"/>
<evidence type="ECO:0000256" key="4">
    <source>
        <dbReference type="ARBA" id="ARBA00022617"/>
    </source>
</evidence>
<dbReference type="GO" id="GO:0016491">
    <property type="term" value="F:oxidoreductase activity"/>
    <property type="evidence" value="ECO:0007669"/>
    <property type="project" value="UniProtKB-KW"/>
</dbReference>
<evidence type="ECO:0000256" key="2">
    <source>
        <dbReference type="ARBA" id="ARBA00007866"/>
    </source>
</evidence>
<dbReference type="SUPFAM" id="SSF49503">
    <property type="entry name" value="Cupredoxins"/>
    <property type="match status" value="1"/>
</dbReference>
<comment type="catalytic activity">
    <reaction evidence="15 18">
        <text>4 Fe(II)-[cytochrome c] + O2 + 8 H(+)(in) = 4 Fe(III)-[cytochrome c] + 2 H2O + 4 H(+)(out)</text>
        <dbReference type="Rhea" id="RHEA:11436"/>
        <dbReference type="Rhea" id="RHEA-COMP:10350"/>
        <dbReference type="Rhea" id="RHEA-COMP:14399"/>
        <dbReference type="ChEBI" id="CHEBI:15377"/>
        <dbReference type="ChEBI" id="CHEBI:15378"/>
        <dbReference type="ChEBI" id="CHEBI:15379"/>
        <dbReference type="ChEBI" id="CHEBI:29033"/>
        <dbReference type="ChEBI" id="CHEBI:29034"/>
        <dbReference type="EC" id="7.1.1.9"/>
    </reaction>
</comment>
<dbReference type="Pfam" id="PF00034">
    <property type="entry name" value="Cytochrom_C"/>
    <property type="match status" value="1"/>
</dbReference>
<keyword evidence="3 17" id="KW-0813">Transport</keyword>
<feature type="domain" description="Cytochrome oxidase subunit II transmembrane region profile" evidence="21">
    <location>
        <begin position="147"/>
        <end position="248"/>
    </location>
</feature>
<evidence type="ECO:0000256" key="8">
    <source>
        <dbReference type="ARBA" id="ARBA00022967"/>
    </source>
</evidence>
<dbReference type="Gene3D" id="2.60.40.420">
    <property type="entry name" value="Cupredoxins - blue copper proteins"/>
    <property type="match status" value="1"/>
</dbReference>
<dbReference type="InterPro" id="IPR002429">
    <property type="entry name" value="CcO_II-like_C"/>
</dbReference>
<dbReference type="InterPro" id="IPR036909">
    <property type="entry name" value="Cyt_c-like_dom_sf"/>
</dbReference>
<dbReference type="STRING" id="926569.ANT_05310"/>
<keyword evidence="12 18" id="KW-0186">Copper</keyword>
<dbReference type="RefSeq" id="WP_013558961.1">
    <property type="nucleotide sequence ID" value="NC_014960.1"/>
</dbReference>
<evidence type="ECO:0000313" key="24">
    <source>
        <dbReference type="Proteomes" id="UP000008922"/>
    </source>
</evidence>
<dbReference type="FunCoup" id="E8N120">
    <property type="interactions" value="69"/>
</dbReference>
<keyword evidence="6 17" id="KW-0812">Transmembrane</keyword>
<dbReference type="GO" id="GO:0005886">
    <property type="term" value="C:plasma membrane"/>
    <property type="evidence" value="ECO:0007669"/>
    <property type="project" value="UniProtKB-SubCell"/>
</dbReference>
<protein>
    <recommendedName>
        <fullName evidence="18">Cytochrome c oxidase subunit 2</fullName>
        <ecNumber evidence="18">7.1.1.9</ecNumber>
    </recommendedName>
</protein>
<keyword evidence="10 19" id="KW-1133">Transmembrane helix</keyword>
<dbReference type="InterPro" id="IPR014222">
    <property type="entry name" value="Cyt_c_oxidase_su2"/>
</dbReference>
<dbReference type="InterPro" id="IPR045187">
    <property type="entry name" value="CcO_II"/>
</dbReference>
<dbReference type="EMBL" id="AP012029">
    <property type="protein sequence ID" value="BAJ62565.1"/>
    <property type="molecule type" value="Genomic_DNA"/>
</dbReference>
<accession>E8N120</accession>
<dbReference type="GO" id="GO:0020037">
    <property type="term" value="F:heme binding"/>
    <property type="evidence" value="ECO:0007669"/>
    <property type="project" value="InterPro"/>
</dbReference>
<dbReference type="Gene3D" id="1.10.760.10">
    <property type="entry name" value="Cytochrome c-like domain"/>
    <property type="match status" value="1"/>
</dbReference>
<evidence type="ECO:0000256" key="3">
    <source>
        <dbReference type="ARBA" id="ARBA00022448"/>
    </source>
</evidence>
<evidence type="ECO:0000256" key="7">
    <source>
        <dbReference type="ARBA" id="ARBA00022723"/>
    </source>
</evidence>
<feature type="domain" description="Cytochrome c" evidence="22">
    <location>
        <begin position="370"/>
        <end position="466"/>
    </location>
</feature>
<dbReference type="SUPFAM" id="SSF46626">
    <property type="entry name" value="Cytochrome c"/>
    <property type="match status" value="1"/>
</dbReference>
<dbReference type="InterPro" id="IPR001505">
    <property type="entry name" value="Copper_CuA"/>
</dbReference>
<dbReference type="HOGENOM" id="CLU_586150_0_0_0"/>
<feature type="transmembrane region" description="Helical" evidence="19">
    <location>
        <begin position="175"/>
        <end position="198"/>
    </location>
</feature>
<dbReference type="eggNOG" id="COG1622">
    <property type="taxonomic scope" value="Bacteria"/>
</dbReference>
<organism evidence="23 24">
    <name type="scientific">Anaerolinea thermophila (strain DSM 14523 / JCM 11388 / NBRC 100420 / UNI-1)</name>
    <dbReference type="NCBI Taxonomy" id="926569"/>
    <lineage>
        <taxon>Bacteria</taxon>
        <taxon>Bacillati</taxon>
        <taxon>Chloroflexota</taxon>
        <taxon>Anaerolineae</taxon>
        <taxon>Anaerolineales</taxon>
        <taxon>Anaerolineaceae</taxon>
        <taxon>Anaerolinea</taxon>
    </lineage>
</organism>
<keyword evidence="23" id="KW-0560">Oxidoreductase</keyword>
<keyword evidence="24" id="KW-1185">Reference proteome</keyword>
<evidence type="ECO:0000259" key="21">
    <source>
        <dbReference type="PROSITE" id="PS50999"/>
    </source>
</evidence>
<evidence type="ECO:0000313" key="23">
    <source>
        <dbReference type="EMBL" id="BAJ62565.1"/>
    </source>
</evidence>
<evidence type="ECO:0000256" key="14">
    <source>
        <dbReference type="ARBA" id="ARBA00024688"/>
    </source>
</evidence>
<dbReference type="EC" id="7.1.1.9" evidence="18"/>
<evidence type="ECO:0000256" key="17">
    <source>
        <dbReference type="RuleBase" id="RU000456"/>
    </source>
</evidence>
<dbReference type="Proteomes" id="UP000008922">
    <property type="component" value="Chromosome"/>
</dbReference>
<dbReference type="InterPro" id="IPR036257">
    <property type="entry name" value="Cyt_c_oxidase_su2_TM_sf"/>
</dbReference>
<evidence type="ECO:0000256" key="6">
    <source>
        <dbReference type="ARBA" id="ARBA00022692"/>
    </source>
</evidence>
<keyword evidence="7 16" id="KW-0479">Metal-binding</keyword>
<feature type="domain" description="Cytochrome oxidase subunit II copper A binding" evidence="20">
    <location>
        <begin position="249"/>
        <end position="362"/>
    </location>
</feature>
<evidence type="ECO:0000256" key="10">
    <source>
        <dbReference type="ARBA" id="ARBA00022989"/>
    </source>
</evidence>
<proteinExistence type="inferred from homology"/>
<dbReference type="PANTHER" id="PTHR22888">
    <property type="entry name" value="CYTOCHROME C OXIDASE, SUBUNIT II"/>
    <property type="match status" value="1"/>
</dbReference>
<feature type="transmembrane region" description="Helical" evidence="19">
    <location>
        <begin position="134"/>
        <end position="155"/>
    </location>
</feature>
<dbReference type="Pfam" id="PF00116">
    <property type="entry name" value="COX2"/>
    <property type="match status" value="1"/>
</dbReference>
<keyword evidence="9 17" id="KW-0249">Electron transport</keyword>
<keyword evidence="4 16" id="KW-0349">Heme</keyword>
<dbReference type="InterPro" id="IPR009056">
    <property type="entry name" value="Cyt_c-like_dom"/>
</dbReference>
<feature type="transmembrane region" description="Helical" evidence="19">
    <location>
        <begin position="219"/>
        <end position="238"/>
    </location>
</feature>
<dbReference type="GO" id="GO:0042773">
    <property type="term" value="P:ATP synthesis coupled electron transport"/>
    <property type="evidence" value="ECO:0007669"/>
    <property type="project" value="TreeGrafter"/>
</dbReference>
<evidence type="ECO:0000259" key="20">
    <source>
        <dbReference type="PROSITE" id="PS50857"/>
    </source>
</evidence>
<dbReference type="PROSITE" id="PS50999">
    <property type="entry name" value="COX2_TM"/>
    <property type="match status" value="1"/>
</dbReference>
<dbReference type="SUPFAM" id="SSF81464">
    <property type="entry name" value="Cytochrome c oxidase subunit II-like, transmembrane region"/>
    <property type="match status" value="1"/>
</dbReference>
<dbReference type="PROSITE" id="PS50857">
    <property type="entry name" value="COX2_CUA"/>
    <property type="match status" value="1"/>
</dbReference>
<dbReference type="NCBIfam" id="TIGR02866">
    <property type="entry name" value="CoxB"/>
    <property type="match status" value="1"/>
</dbReference>
<dbReference type="InterPro" id="IPR008972">
    <property type="entry name" value="Cupredoxin"/>
</dbReference>
<comment type="cofactor">
    <cofactor evidence="18">
        <name>Cu cation</name>
        <dbReference type="ChEBI" id="CHEBI:23378"/>
    </cofactor>
    <text evidence="18">Binds a copper A center.</text>
</comment>
<dbReference type="AlphaFoldDB" id="E8N120"/>
<name>E8N120_ANATU</name>
<evidence type="ECO:0000256" key="15">
    <source>
        <dbReference type="ARBA" id="ARBA00047816"/>
    </source>
</evidence>
<evidence type="ECO:0000256" key="1">
    <source>
        <dbReference type="ARBA" id="ARBA00004141"/>
    </source>
</evidence>
<dbReference type="GO" id="GO:0004129">
    <property type="term" value="F:cytochrome-c oxidase activity"/>
    <property type="evidence" value="ECO:0007669"/>
    <property type="project" value="UniProtKB-EC"/>
</dbReference>
<dbReference type="PROSITE" id="PS51007">
    <property type="entry name" value="CYTC"/>
    <property type="match status" value="1"/>
</dbReference>